<name>A0ABT6KM30_9MICO</name>
<evidence type="ECO:0000313" key="3">
    <source>
        <dbReference type="Proteomes" id="UP001160142"/>
    </source>
</evidence>
<sequence length="193" mass="20587">MSDLKIAVVVASTRPGRVGDQLAHWVLGQATTHGGADYHLVDLAELGLSRLDESIPAAMGAYENDHTKQWAALVADFDGFIFVTPEYNRSIPGSLKNAIDFVYSEWNNKAAGIVSYGGVVSGARAAEHLRGILAELQVASVRQQVMFSTGADFENYTTLKSPGESHVAALQTLLSQLVSWSAALKATRAAQVG</sequence>
<keyword evidence="3" id="KW-1185">Reference proteome</keyword>
<feature type="domain" description="NADPH-dependent FMN reductase-like" evidence="1">
    <location>
        <begin position="5"/>
        <end position="151"/>
    </location>
</feature>
<dbReference type="Pfam" id="PF03358">
    <property type="entry name" value="FMN_red"/>
    <property type="match status" value="1"/>
</dbReference>
<proteinExistence type="predicted"/>
<dbReference type="InterPro" id="IPR029039">
    <property type="entry name" value="Flavoprotein-like_sf"/>
</dbReference>
<dbReference type="InterPro" id="IPR050712">
    <property type="entry name" value="NAD(P)H-dep_reductase"/>
</dbReference>
<dbReference type="EMBL" id="JARXVQ010000001">
    <property type="protein sequence ID" value="MDH6180775.1"/>
    <property type="molecule type" value="Genomic_DNA"/>
</dbReference>
<dbReference type="PANTHER" id="PTHR30543:SF21">
    <property type="entry name" value="NAD(P)H-DEPENDENT FMN REDUCTASE LOT6"/>
    <property type="match status" value="1"/>
</dbReference>
<dbReference type="RefSeq" id="WP_322133114.1">
    <property type="nucleotide sequence ID" value="NZ_CP085036.1"/>
</dbReference>
<dbReference type="SUPFAM" id="SSF52218">
    <property type="entry name" value="Flavoproteins"/>
    <property type="match status" value="1"/>
</dbReference>
<evidence type="ECO:0000313" key="2">
    <source>
        <dbReference type="EMBL" id="MDH6180775.1"/>
    </source>
</evidence>
<comment type="caution">
    <text evidence="2">The sequence shown here is derived from an EMBL/GenBank/DDBJ whole genome shotgun (WGS) entry which is preliminary data.</text>
</comment>
<evidence type="ECO:0000259" key="1">
    <source>
        <dbReference type="Pfam" id="PF03358"/>
    </source>
</evidence>
<organism evidence="2 3">
    <name type="scientific">Antiquaquibacter oligotrophicus</name>
    <dbReference type="NCBI Taxonomy" id="2880260"/>
    <lineage>
        <taxon>Bacteria</taxon>
        <taxon>Bacillati</taxon>
        <taxon>Actinomycetota</taxon>
        <taxon>Actinomycetes</taxon>
        <taxon>Micrococcales</taxon>
        <taxon>Microbacteriaceae</taxon>
        <taxon>Antiquaquibacter</taxon>
    </lineage>
</organism>
<dbReference type="InterPro" id="IPR005025">
    <property type="entry name" value="FMN_Rdtase-like_dom"/>
</dbReference>
<dbReference type="Proteomes" id="UP001160142">
    <property type="component" value="Unassembled WGS sequence"/>
</dbReference>
<dbReference type="Gene3D" id="3.40.50.360">
    <property type="match status" value="1"/>
</dbReference>
<accession>A0ABT6KM30</accession>
<dbReference type="PANTHER" id="PTHR30543">
    <property type="entry name" value="CHROMATE REDUCTASE"/>
    <property type="match status" value="1"/>
</dbReference>
<reference evidence="2 3" key="1">
    <citation type="submission" date="2023-04" db="EMBL/GenBank/DDBJ databases">
        <title>Genome Encyclopedia of Bacteria and Archaea VI: Functional Genomics of Type Strains.</title>
        <authorList>
            <person name="Whitman W."/>
        </authorList>
    </citation>
    <scope>NUCLEOTIDE SEQUENCE [LARGE SCALE GENOMIC DNA]</scope>
    <source>
        <strain evidence="2 3">SG_E_30_P1</strain>
    </source>
</reference>
<protein>
    <submittedName>
        <fullName evidence="2">NAD(P)H-dependent FMN reductase</fullName>
    </submittedName>
</protein>
<gene>
    <name evidence="2" type="ORF">M2152_000957</name>
</gene>